<feature type="domain" description="MYND-type" evidence="6">
    <location>
        <begin position="411"/>
        <end position="457"/>
    </location>
</feature>
<reference evidence="7" key="1">
    <citation type="submission" date="2023-02" db="EMBL/GenBank/DDBJ databases">
        <authorList>
            <person name="Palmer J.M."/>
        </authorList>
    </citation>
    <scope>NUCLEOTIDE SEQUENCE</scope>
    <source>
        <strain evidence="7">FW57</strain>
    </source>
</reference>
<evidence type="ECO:0000259" key="6">
    <source>
        <dbReference type="PROSITE" id="PS50865"/>
    </source>
</evidence>
<feature type="region of interest" description="Disordered" evidence="5">
    <location>
        <begin position="172"/>
        <end position="205"/>
    </location>
</feature>
<dbReference type="PANTHER" id="PTHR37781">
    <property type="entry name" value="TFIIH COMPLEX SUBUNIT"/>
    <property type="match status" value="1"/>
</dbReference>
<dbReference type="Proteomes" id="UP001197093">
    <property type="component" value="Unassembled WGS sequence"/>
</dbReference>
<protein>
    <recommendedName>
        <fullName evidence="6">MYND-type domain-containing protein</fullName>
    </recommendedName>
</protein>
<evidence type="ECO:0000313" key="7">
    <source>
        <dbReference type="EMBL" id="KAG7286753.1"/>
    </source>
</evidence>
<accession>A0AAD4ESG5</accession>
<evidence type="ECO:0000256" key="5">
    <source>
        <dbReference type="SAM" id="MobiDB-lite"/>
    </source>
</evidence>
<comment type="caution">
    <text evidence="7">The sequence shown here is derived from an EMBL/GenBank/DDBJ whole genome shotgun (WGS) entry which is preliminary data.</text>
</comment>
<dbReference type="GO" id="GO:0005675">
    <property type="term" value="C:transcription factor TFIIH holo complex"/>
    <property type="evidence" value="ECO:0007669"/>
    <property type="project" value="TreeGrafter"/>
</dbReference>
<dbReference type="Pfam" id="PF01753">
    <property type="entry name" value="zf-MYND"/>
    <property type="match status" value="1"/>
</dbReference>
<evidence type="ECO:0000256" key="2">
    <source>
        <dbReference type="ARBA" id="ARBA00022771"/>
    </source>
</evidence>
<keyword evidence="8" id="KW-1185">Reference proteome</keyword>
<dbReference type="InterPro" id="IPR031349">
    <property type="entry name" value="Tfb6"/>
</dbReference>
<gene>
    <name evidence="7" type="ORF">NEMBOFW57_009067</name>
</gene>
<sequence>MSVAGLPHPRAHALRPGSAKEDQVRNFVSDRMAHMTRRFLKKTGGGSPGNDDVVGYSSMTELCKDLEEVINIIWLSGTPSLQVPFLLNIASEFNTWVTGFPPSAPATFAILHKLDHCFASLLSGEDIESHEALPGFENGLRAGMSRTDMVRCRSLVEQGRIIIVDVMTRRRNGEAGVQEEEETNSDEEEEESGPDGPDRPGRGAWNAEEEDLYMDVARVYEHTLVKLGDTLGEPEVGVLQMMNLFTFDLKDGIPSFPIMDQIGHATTPQGGTGDPVDNFFRRMPAPTKDSPSLLTQQGTRVMENACQQFVVESMFRQSTDPDFDYLLKNVKKASTEPAPAPFVLQQLAMLALTKGVAHDDESFKARYLRFCRWVAQGRKDEAANFDAVVTSSPAIVVSKAFLPEDVVAGQCAECGKQGATKQCSGCLIREDEHTTFATSYCGRECQEKHWKKHRALCRQVQQINRATATFQPIFEHLLALTCPGNFVPSEIAEKHGMVVVKYRDTNNAWGMLGQLSVNQEDKLFKFPLKLASSPDIGRAALMHSRCGETLTRARTLFEMLIRPSCAKIQDVSIDPKNMHKPVHISNGEWDEVNALMGHEVFLATLPCGMTMALDPTGMQFGWKEHISPWSSYNKHRVHHTTGQSYLGPNSNGLQDLGGKKELEMMALMGIVPPDLTSKDRKEQRLMETVVQSLEAQIKERFGGVTEFLRLKGGDFATAQTAVVEAAKRGLTMLADEINAGAEMKMIRVPSPVGSSGGQKTGSGTEIIWSKKRAKQIAGGDEVKLRRLWKARWDHVVGFELPSEPLDTKGGQA</sequence>
<dbReference type="GO" id="GO:0008270">
    <property type="term" value="F:zinc ion binding"/>
    <property type="evidence" value="ECO:0007669"/>
    <property type="project" value="UniProtKB-KW"/>
</dbReference>
<proteinExistence type="predicted"/>
<keyword evidence="1" id="KW-0479">Metal-binding</keyword>
<keyword evidence="2 4" id="KW-0863">Zinc-finger</keyword>
<feature type="compositionally biased region" description="Acidic residues" evidence="5">
    <location>
        <begin position="177"/>
        <end position="193"/>
    </location>
</feature>
<organism evidence="7 8">
    <name type="scientific">Staphylotrichum longicolle</name>
    <dbReference type="NCBI Taxonomy" id="669026"/>
    <lineage>
        <taxon>Eukaryota</taxon>
        <taxon>Fungi</taxon>
        <taxon>Dikarya</taxon>
        <taxon>Ascomycota</taxon>
        <taxon>Pezizomycotina</taxon>
        <taxon>Sordariomycetes</taxon>
        <taxon>Sordariomycetidae</taxon>
        <taxon>Sordariales</taxon>
        <taxon>Chaetomiaceae</taxon>
        <taxon>Staphylotrichum</taxon>
    </lineage>
</organism>
<keyword evidence="3" id="KW-0862">Zinc</keyword>
<dbReference type="PROSITE" id="PS50865">
    <property type="entry name" value="ZF_MYND_2"/>
    <property type="match status" value="1"/>
</dbReference>
<dbReference type="Gene3D" id="6.10.140.2220">
    <property type="match status" value="1"/>
</dbReference>
<feature type="region of interest" description="Disordered" evidence="5">
    <location>
        <begin position="1"/>
        <end position="20"/>
    </location>
</feature>
<dbReference type="SUPFAM" id="SSF144232">
    <property type="entry name" value="HIT/MYND zinc finger-like"/>
    <property type="match status" value="1"/>
</dbReference>
<dbReference type="EMBL" id="JAHCVI010000004">
    <property type="protein sequence ID" value="KAG7286753.1"/>
    <property type="molecule type" value="Genomic_DNA"/>
</dbReference>
<evidence type="ECO:0000256" key="3">
    <source>
        <dbReference type="ARBA" id="ARBA00022833"/>
    </source>
</evidence>
<dbReference type="Pfam" id="PF17110">
    <property type="entry name" value="TFB6"/>
    <property type="match status" value="1"/>
</dbReference>
<evidence type="ECO:0000313" key="8">
    <source>
        <dbReference type="Proteomes" id="UP001197093"/>
    </source>
</evidence>
<evidence type="ECO:0000256" key="4">
    <source>
        <dbReference type="PROSITE-ProRule" id="PRU00134"/>
    </source>
</evidence>
<dbReference type="InterPro" id="IPR002893">
    <property type="entry name" value="Znf_MYND"/>
</dbReference>
<name>A0AAD4ESG5_9PEZI</name>
<dbReference type="AlphaFoldDB" id="A0AAD4ESG5"/>
<dbReference type="PANTHER" id="PTHR37781:SF1">
    <property type="entry name" value="ADR380WP"/>
    <property type="match status" value="1"/>
</dbReference>
<evidence type="ECO:0000256" key="1">
    <source>
        <dbReference type="ARBA" id="ARBA00022723"/>
    </source>
</evidence>